<dbReference type="Gene3D" id="3.30.420.40">
    <property type="match status" value="1"/>
</dbReference>
<comment type="similarity">
    <text evidence="2">Belongs to the GDA1/CD39 NTPase family.</text>
</comment>
<keyword evidence="5" id="KW-0378">Hydrolase</keyword>
<comment type="similarity">
    <text evidence="9">Belongs to the TRAFAC class myosin-kinesin ATPase superfamily. Kinesin family.</text>
</comment>
<dbReference type="PROSITE" id="PS00455">
    <property type="entry name" value="AMP_BINDING"/>
    <property type="match status" value="1"/>
</dbReference>
<dbReference type="CDD" id="cd24003">
    <property type="entry name" value="ASKHA_NBD_GDA1_CD39_NTPase"/>
    <property type="match status" value="1"/>
</dbReference>
<organism evidence="13 14">
    <name type="scientific">Perkinsus chesapeaki</name>
    <name type="common">Clam parasite</name>
    <name type="synonym">Perkinsus andrewsi</name>
    <dbReference type="NCBI Taxonomy" id="330153"/>
    <lineage>
        <taxon>Eukaryota</taxon>
        <taxon>Sar</taxon>
        <taxon>Alveolata</taxon>
        <taxon>Perkinsozoa</taxon>
        <taxon>Perkinsea</taxon>
        <taxon>Perkinsida</taxon>
        <taxon>Perkinsidae</taxon>
        <taxon>Perkinsus</taxon>
    </lineage>
</organism>
<dbReference type="Pfam" id="PF01150">
    <property type="entry name" value="GDA1_CD39"/>
    <property type="match status" value="1"/>
</dbReference>
<dbReference type="InterPro" id="IPR000873">
    <property type="entry name" value="AMP-dep_synth/lig_dom"/>
</dbReference>
<protein>
    <recommendedName>
        <fullName evidence="12">Kinesin motor domain-containing protein</fullName>
    </recommendedName>
</protein>
<keyword evidence="6 8" id="KW-0067">ATP-binding</keyword>
<evidence type="ECO:0000256" key="5">
    <source>
        <dbReference type="ARBA" id="ARBA00022801"/>
    </source>
</evidence>
<evidence type="ECO:0000256" key="4">
    <source>
        <dbReference type="ARBA" id="ARBA00022741"/>
    </source>
</evidence>
<dbReference type="InterPro" id="IPR005914">
    <property type="entry name" value="Acac_CoA_synth"/>
</dbReference>
<dbReference type="GO" id="GO:0008017">
    <property type="term" value="F:microtubule binding"/>
    <property type="evidence" value="ECO:0007669"/>
    <property type="project" value="InterPro"/>
</dbReference>
<dbReference type="InterPro" id="IPR027417">
    <property type="entry name" value="P-loop_NTPase"/>
</dbReference>
<dbReference type="GO" id="GO:0003777">
    <property type="term" value="F:microtubule motor activity"/>
    <property type="evidence" value="ECO:0007669"/>
    <property type="project" value="InterPro"/>
</dbReference>
<feature type="domain" description="Kinesin motor" evidence="12">
    <location>
        <begin position="2960"/>
        <end position="3289"/>
    </location>
</feature>
<feature type="binding site" evidence="9">
    <location>
        <begin position="3038"/>
        <end position="3045"/>
    </location>
    <ligand>
        <name>ATP</name>
        <dbReference type="ChEBI" id="CHEBI:30616"/>
    </ligand>
</feature>
<evidence type="ECO:0000313" key="13">
    <source>
        <dbReference type="EMBL" id="KAF4676958.1"/>
    </source>
</evidence>
<dbReference type="Pfam" id="PF19773">
    <property type="entry name" value="DUF6259"/>
    <property type="match status" value="1"/>
</dbReference>
<name>A0A7J6MZ96_PERCH</name>
<dbReference type="Pfam" id="PF00501">
    <property type="entry name" value="AMP-binding"/>
    <property type="match status" value="1"/>
</dbReference>
<dbReference type="SMART" id="SM00129">
    <property type="entry name" value="KISc"/>
    <property type="match status" value="1"/>
</dbReference>
<dbReference type="PRINTS" id="PR00380">
    <property type="entry name" value="KINESINHEAVY"/>
</dbReference>
<feature type="region of interest" description="Disordered" evidence="11">
    <location>
        <begin position="3384"/>
        <end position="3413"/>
    </location>
</feature>
<dbReference type="PANTHER" id="PTHR42921">
    <property type="entry name" value="ACETOACETYL-COA SYNTHETASE"/>
    <property type="match status" value="1"/>
</dbReference>
<dbReference type="GO" id="GO:0030729">
    <property type="term" value="F:acetoacetate-CoA ligase activity"/>
    <property type="evidence" value="ECO:0007669"/>
    <property type="project" value="InterPro"/>
</dbReference>
<sequence>MARISSWTITASLTRRHVVKSVILPYGYGRQLDCSVESCDHTLSYGSDASYQVLVSSLDGNESGFLATLDGAGFLKTYTSGNHGTEFSVTTELRERLDPATLPFRTPFPTVVGVIEGDWFDVANIYREWAVPVFTVPKKRTWLDEAPGALWVNSHWKGEGTFLKLGGQPKRVLDNVDRLRKLIGGDREVALHWYEWDNLGYTDGDNYTMCPDPTCGFNTHYPHYLPARPGFAEAVDKLYGMGVRVFPYINGRLFDTQLGEWGNFVEAKYGCRDSNGQVVIEDFQSGTTFGVPNPTARYWQHVIEVNCRLVIEVAPRTSGIYLDELAAAPNLPCYIDGQGHDFVGGINKVASGCSSVMQSKDGITLTESNGETMMKSVDAYLTLVAMLPAKPVPFFGAVYGYHYKGIGSRFLRQEHGNPHGFSSAICRQLLFGNRIGWFALDGQEELLTFLEGSSISVEFLLAALDLRSDLSLWQEEVDNILALVREVLSECREAAKGKDFREHTLIAPAYRLWHVCISLLKAVDEYGSCTVDEEPTTANLRELDCFCREIAAWTLEQGIRDILNSYSDGEEARSQRDNMIKIWLRTGQSWLSLVPGNAEQWTAGTAALTRGITIFKKAVTELSEESVSDITKNAAYSGALCLAQGLCLTGNWDGAVQTISSCRGLLSTWVGYRRVEASLELACQCRDIATRMIRAAKSPSGKEWAIGLPGWSSSSTPVLPGELGKVANLLKCALEVVSDDSSPATDNEASLVVQLSKTRSEVYRVLAEVLSMQGQGEKALESIQNAIREDIQHKQYEGYYESIRVAAWVILNTNPETLKSGTTEKLIKTGELKRLVEEYCAASTEVPSELQPGPSSRLLNLVEPLVHAVVALCKPHNRPEFCSARLEEMVEALSLVMRSLERECAGSSLALMAARIADAIGTLSRSISRGSEKGADTRLGGTASNGLSSLLRDIVLVISAKSPWVDEVVKSQCSGIVWNMAAGLYTCGDYVAASTWFELCQQVVDEESEYRCPSGKSGTALMFGCNCKIATTARDVTEIIGELEKIAASSAEGVSPQLLVAVLNKFEGLEGMEEYVSRCLKLIGQYLCRGSDGPQINLLDRLTIFRCIAKNAVDGDDSEAALHYVEAVCDSLSGVQLEDCQSDQEQVVDQIAALFKIGWNLGVRLVNCDDQEESSPWDASLRTETVLGNVNPSFQAFRAFRSARTLIDQFLLPHEKAKAERDEKESLKLTEDSRMCLIFMLTALTRLALSLENSPQESSDNSHEAEQEEPPSTNSSQARGLAGLTAKELYKVGLGLLKVNQEMDNGAARSLPLMLLFEFKCTVGALSGANDGETRLAEVKRILEDAQSKRVASKDWLEILTSWCLNRRPPAFGEAGMVLAVLTSSPRDAGRMLPVYYREWLRAQEGADDSTLQILGTLLTLLDEAVQSNGASSLAEIGYNEKEIKWVLCYSWDRAVRLYRRCSYVLAERMMSKSMSFLRFALPETKESLEGPESAPILWQPRESYAKNTKMRKFRELVKQKFDSNVDSYEALHHWSVGNLGLFWSVCWDFVGVLGDKGTVPIENEHDMVRAQFFPRGYMNLAENCLRPSKNRLACIFDGEGQTSRTITRHELRGMVSVLQQAFAAKGISKGDRVCGVVANTPETIAVMLALASLGAIWSSVSPDFGASGVVERFEQVSPKMLVLTDGYYLKGKWMGEQVANNAKDIVKQLGLDKKLPNVLVLPFKRSGAKSTMLPYQTLRTFVRGFKPRRVQFAKTSFNDPVFIMFSSGTTGKPKCIVHKHGCLLQLMKEHQLHSDIRPGDKAFYYTTTAWMMWQWLTTMLASEATIVLYDGNPFYPTPAVLPQLCRKHGVKFFGVSAKYIDALRKAIQRDPKLLPKLDMHRVRTLASTGEHHLFARSPLVPESFDFLYRHWPHICVSSISGGTDIVSCFMLGNPDGPVRRGQLQCRGLGMAVEVWNDDGRPAGPGVTGELVCTKPFPSQPWGFWGDDEKQTKYRVAYFDSNFGPNVWYHGDFCALYAEGGLAVFGRSDATLNPGGVRIGTADIYKVVEHMPEITEALCCGVTRGGDVIIALFVVPHSGVTVDNDLRARIRREIQSSCTRHHVPGIIEQVSDIPRTKNGKIVELAVREVLHHRKVKNSARAIEEITNTTATPAPNPWFYVMVIDAGSSGSRMKVFQYRLPSPVVNSSASDPIDRYIVFPELIGSFKTSPGISYSALAPSGVVKSLLALIEYAKGRLAAVKPFWKYYPVYLRATAGMRDVVPARRDALMTECIRYLKETPFYFREDYAQVLSGEEEAAFGWLSLNADNRTLAGYDQDASLGWLDMGGASFQVAFVPTRTHYVLQNLFPMALSPNGYSSIRLYTKSYLHYGLVEANRRVSAAIISKELLRVDSVSTINNPCYFAGMDYQPDFATALFQIPLAVVMRGTGDFDKCATLVRHLFGSSTTICWVRDCTFDGVYQPRIDNTRFVAVSNFAAVADSLGLHTTSSLEEWHQAARRVCSMPYDKFTTEYSHVKQPRRDGLCFDSTYLYVLLNEFLKFGSAANTTLEFRKHTRSGVELDWTSGSVTFTASATPTATIPAYRKAVHLASLKREEGFMGKMTDAALNATFGEVGLQGVGTFLEDEIFPPYYNGDELDEEMEFEELLLAKYILNQRLLAQSIPDHKRCKVLSDVVRAMFEKSFIKEMFVPQEISEDMIMVTMNHINGMRQLVENDNEAQQRINKAVDGLRSNSLKGLLPASDFNALRQTILQCFNRRRAKISNFLQDGLQGSDASIRVDNNGVLPYGFARPGTVKEYTKGEVTQVKEVDIFLKNNWMKPRAIERVQFEVDGSWFDLGMNHYSLPKEGNAHKWGRAYLSENGHAELSMLANLISAAPSDNEGHHKFTLRLFEDTEKSPAGEVIEEAEVQQEEVETISAEAASRSYRETLKGLEDDLDDAFKGNDGLSDDDILDLPLSPDEARVGHAPCVDVVPVTDANNSESELQLSLRQPGEGSSSSPELIRFHCCLGPDSTQQQVFERCGVRDMLHAVLEGYSAAVMAYGQTGSGKTHTMIGDPSRGDLEGLVHNCAKELFRLIKDLGRDLTVRASFLELYNEKLNDLLVSPIDGMEEIQDGKDKKSFYVAGLRKMDCEDTSDVLTLLAEGTANRQVYGHELNRHSSRSHCLFTVYLSNGGKLTFADLAGSERLKLSRTEDQHRKETQSINKSLLALGKVINALAQQAELLGTSQGGASGDPVSSAAAIHVPYRDSKLTQILADSLGGRGLAMIICTVSPAQRNYAETVHVLQYALKAMSICNVPLRLMSGLRSMANSADGGTNAETKRILEDMRAEVARLRAENLGFKSKNRALQRMLGAVGDNAQTSVKSSILPPIPSGKGKKAVQGATSLSLTSGSSTLAQSSDKRSSASQSSSSYAEATLRPKSVPVKPRIAAKRTKVVERVLQDLGRRDPDEWRFNFSAVPLKLDLDDAAGEGTGSSRSDPLTERLLSSLEGEDLPLWQRPRESSSAQRLPDTTEDSGDDEELSYSKISEDSLVSGERCGVLLKFLAIASQEWKEES</sequence>
<feature type="active site" description="Proton acceptor" evidence="7">
    <location>
        <position position="2295"/>
    </location>
</feature>
<evidence type="ECO:0000256" key="11">
    <source>
        <dbReference type="SAM" id="MobiDB-lite"/>
    </source>
</evidence>
<evidence type="ECO:0000256" key="10">
    <source>
        <dbReference type="SAM" id="Coils"/>
    </source>
</evidence>
<dbReference type="Gene3D" id="3.40.50.12780">
    <property type="entry name" value="N-terminal domain of ligase-like"/>
    <property type="match status" value="1"/>
</dbReference>
<evidence type="ECO:0000259" key="12">
    <source>
        <dbReference type="PROSITE" id="PS50067"/>
    </source>
</evidence>
<dbReference type="OrthoDB" id="10253869at2759"/>
<evidence type="ECO:0000256" key="2">
    <source>
        <dbReference type="ARBA" id="ARBA00009283"/>
    </source>
</evidence>
<feature type="region of interest" description="Disordered" evidence="11">
    <location>
        <begin position="3359"/>
        <end position="3378"/>
    </location>
</feature>
<dbReference type="InterPro" id="IPR045851">
    <property type="entry name" value="AMP-bd_C_sf"/>
</dbReference>
<dbReference type="Pfam" id="PF10188">
    <property type="entry name" value="Oscp1"/>
    <property type="match status" value="2"/>
</dbReference>
<keyword evidence="4 8" id="KW-0547">Nucleotide-binding</keyword>
<dbReference type="EMBL" id="JAAPAO010000024">
    <property type="protein sequence ID" value="KAF4676958.1"/>
    <property type="molecule type" value="Genomic_DNA"/>
</dbReference>
<evidence type="ECO:0000256" key="7">
    <source>
        <dbReference type="PIRSR" id="PIRSR600407-1"/>
    </source>
</evidence>
<proteinExistence type="inferred from homology"/>
<keyword evidence="10" id="KW-0175">Coiled coil</keyword>
<gene>
    <name evidence="13" type="ORF">FOL47_004200</name>
</gene>
<reference evidence="13 14" key="1">
    <citation type="submission" date="2020-04" db="EMBL/GenBank/DDBJ databases">
        <title>Perkinsus chesapeaki whole genome sequence.</title>
        <authorList>
            <person name="Bogema D.R."/>
        </authorList>
    </citation>
    <scope>NUCLEOTIDE SEQUENCE [LARGE SCALE GENOMIC DNA]</scope>
    <source>
        <strain evidence="13">ATCC PRA-425</strain>
    </source>
</reference>
<feature type="compositionally biased region" description="Acidic residues" evidence="11">
    <location>
        <begin position="3506"/>
        <end position="3516"/>
    </location>
</feature>
<dbReference type="InterPro" id="IPR036961">
    <property type="entry name" value="Kinesin_motor_dom_sf"/>
</dbReference>
<dbReference type="Gene3D" id="3.30.420.150">
    <property type="entry name" value="Exopolyphosphatase. Domain 2"/>
    <property type="match status" value="1"/>
</dbReference>
<evidence type="ECO:0000256" key="6">
    <source>
        <dbReference type="ARBA" id="ARBA00022840"/>
    </source>
</evidence>
<comment type="similarity">
    <text evidence="1">Belongs to the ATP-dependent AMP-binding enzyme family.</text>
</comment>
<evidence type="ECO:0000256" key="9">
    <source>
        <dbReference type="PROSITE-ProRule" id="PRU00283"/>
    </source>
</evidence>
<feature type="binding site" evidence="8">
    <location>
        <begin position="2326"/>
        <end position="2330"/>
    </location>
    <ligand>
        <name>ATP</name>
        <dbReference type="ChEBI" id="CHEBI:30616"/>
    </ligand>
</feature>
<dbReference type="GO" id="GO:0016787">
    <property type="term" value="F:hydrolase activity"/>
    <property type="evidence" value="ECO:0007669"/>
    <property type="project" value="UniProtKB-KW"/>
</dbReference>
<dbReference type="CDD" id="cd00106">
    <property type="entry name" value="KISc"/>
    <property type="match status" value="1"/>
</dbReference>
<dbReference type="GO" id="GO:0006629">
    <property type="term" value="P:lipid metabolic process"/>
    <property type="evidence" value="ECO:0007669"/>
    <property type="project" value="InterPro"/>
</dbReference>
<dbReference type="Proteomes" id="UP000591131">
    <property type="component" value="Unassembled WGS sequence"/>
</dbReference>
<dbReference type="GO" id="GO:0005524">
    <property type="term" value="F:ATP binding"/>
    <property type="evidence" value="ECO:0007669"/>
    <property type="project" value="UniProtKB-UniRule"/>
</dbReference>
<dbReference type="SUPFAM" id="SSF52540">
    <property type="entry name" value="P-loop containing nucleoside triphosphate hydrolases"/>
    <property type="match status" value="1"/>
</dbReference>
<dbReference type="Gene3D" id="3.30.300.30">
    <property type="match status" value="1"/>
</dbReference>
<feature type="coiled-coil region" evidence="10">
    <location>
        <begin position="3312"/>
        <end position="3339"/>
    </location>
</feature>
<feature type="region of interest" description="Disordered" evidence="11">
    <location>
        <begin position="3486"/>
        <end position="3520"/>
    </location>
</feature>
<feature type="compositionally biased region" description="Low complexity" evidence="11">
    <location>
        <begin position="3384"/>
        <end position="3406"/>
    </location>
</feature>
<comment type="caution">
    <text evidence="13">The sequence shown here is derived from an EMBL/GenBank/DDBJ whole genome shotgun (WGS) entry which is preliminary data.</text>
</comment>
<dbReference type="InterPro" id="IPR042099">
    <property type="entry name" value="ANL_N_sf"/>
</dbReference>
<keyword evidence="3" id="KW-0436">Ligase</keyword>
<dbReference type="PROSITE" id="PS50067">
    <property type="entry name" value="KINESIN_MOTOR_2"/>
    <property type="match status" value="1"/>
</dbReference>
<dbReference type="GO" id="GO:0007018">
    <property type="term" value="P:microtubule-based movement"/>
    <property type="evidence" value="ECO:0007669"/>
    <property type="project" value="InterPro"/>
</dbReference>
<dbReference type="InterPro" id="IPR020845">
    <property type="entry name" value="AMP-binding_CS"/>
</dbReference>
<dbReference type="InterPro" id="IPR019332">
    <property type="entry name" value="OSCP1"/>
</dbReference>
<dbReference type="PANTHER" id="PTHR42921:SF1">
    <property type="entry name" value="ACETOACETYL-COA SYNTHETASE"/>
    <property type="match status" value="1"/>
</dbReference>
<dbReference type="Pfam" id="PF13193">
    <property type="entry name" value="AMP-binding_C"/>
    <property type="match status" value="1"/>
</dbReference>
<feature type="region of interest" description="Disordered" evidence="11">
    <location>
        <begin position="1252"/>
        <end position="1279"/>
    </location>
</feature>
<dbReference type="InterPro" id="IPR025110">
    <property type="entry name" value="AMP-bd_C"/>
</dbReference>
<keyword evidence="9" id="KW-0505">Motor protein</keyword>
<evidence type="ECO:0000256" key="3">
    <source>
        <dbReference type="ARBA" id="ARBA00022598"/>
    </source>
</evidence>
<dbReference type="InterPro" id="IPR000407">
    <property type="entry name" value="GDA1_CD39_NTPase"/>
</dbReference>
<dbReference type="InterPro" id="IPR046226">
    <property type="entry name" value="DUF6259"/>
</dbReference>
<dbReference type="Pfam" id="PF00225">
    <property type="entry name" value="Kinesin"/>
    <property type="match status" value="1"/>
</dbReference>
<evidence type="ECO:0000256" key="8">
    <source>
        <dbReference type="PIRSR" id="PIRSR600407-2"/>
    </source>
</evidence>
<dbReference type="Gene3D" id="3.40.850.10">
    <property type="entry name" value="Kinesin motor domain"/>
    <property type="match status" value="1"/>
</dbReference>
<evidence type="ECO:0000313" key="14">
    <source>
        <dbReference type="Proteomes" id="UP000591131"/>
    </source>
</evidence>
<keyword evidence="14" id="KW-1185">Reference proteome</keyword>
<evidence type="ECO:0000256" key="1">
    <source>
        <dbReference type="ARBA" id="ARBA00006432"/>
    </source>
</evidence>
<dbReference type="SUPFAM" id="SSF56801">
    <property type="entry name" value="Acetyl-CoA synthetase-like"/>
    <property type="match status" value="1"/>
</dbReference>
<dbReference type="InterPro" id="IPR001752">
    <property type="entry name" value="Kinesin_motor_dom"/>
</dbReference>
<dbReference type="NCBIfam" id="NF002937">
    <property type="entry name" value="PRK03584.1"/>
    <property type="match status" value="1"/>
</dbReference>
<accession>A0A7J6MZ96</accession>
<dbReference type="NCBIfam" id="TIGR01217">
    <property type="entry name" value="ac_ac_CoA_syn"/>
    <property type="match status" value="1"/>
</dbReference>